<dbReference type="EMBL" id="ABEU02000016">
    <property type="protein sequence ID" value="PNR37493.1"/>
    <property type="molecule type" value="Genomic_DNA"/>
</dbReference>
<gene>
    <name evidence="2" type="ORF">PHYPA_020602</name>
</gene>
<evidence type="ECO:0000313" key="3">
    <source>
        <dbReference type="EnsemblPlants" id="Pp3c16_7260V3.1"/>
    </source>
</evidence>
<proteinExistence type="predicted"/>
<dbReference type="PANTHER" id="PTHR48436:SF1">
    <property type="entry name" value="2, PUTATIVE-RELATED"/>
    <property type="match status" value="1"/>
</dbReference>
<keyword evidence="1" id="KW-0812">Transmembrane</keyword>
<dbReference type="STRING" id="3218.A0A2K1J7I9"/>
<evidence type="ECO:0000313" key="4">
    <source>
        <dbReference type="Proteomes" id="UP000006727"/>
    </source>
</evidence>
<keyword evidence="1" id="KW-0472">Membrane</keyword>
<evidence type="ECO:0000256" key="1">
    <source>
        <dbReference type="SAM" id="Phobius"/>
    </source>
</evidence>
<reference evidence="2 4" key="1">
    <citation type="journal article" date="2008" name="Science">
        <title>The Physcomitrella genome reveals evolutionary insights into the conquest of land by plants.</title>
        <authorList>
            <person name="Rensing S."/>
            <person name="Lang D."/>
            <person name="Zimmer A."/>
            <person name="Terry A."/>
            <person name="Salamov A."/>
            <person name="Shapiro H."/>
            <person name="Nishiyama T."/>
            <person name="Perroud P.-F."/>
            <person name="Lindquist E."/>
            <person name="Kamisugi Y."/>
            <person name="Tanahashi T."/>
            <person name="Sakakibara K."/>
            <person name="Fujita T."/>
            <person name="Oishi K."/>
            <person name="Shin-I T."/>
            <person name="Kuroki Y."/>
            <person name="Toyoda A."/>
            <person name="Suzuki Y."/>
            <person name="Hashimoto A."/>
            <person name="Yamaguchi K."/>
            <person name="Sugano A."/>
            <person name="Kohara Y."/>
            <person name="Fujiyama A."/>
            <person name="Anterola A."/>
            <person name="Aoki S."/>
            <person name="Ashton N."/>
            <person name="Barbazuk W.B."/>
            <person name="Barker E."/>
            <person name="Bennetzen J."/>
            <person name="Bezanilla M."/>
            <person name="Blankenship R."/>
            <person name="Cho S.H."/>
            <person name="Dutcher S."/>
            <person name="Estelle M."/>
            <person name="Fawcett J.A."/>
            <person name="Gundlach H."/>
            <person name="Hanada K."/>
            <person name="Heyl A."/>
            <person name="Hicks K.A."/>
            <person name="Hugh J."/>
            <person name="Lohr M."/>
            <person name="Mayer K."/>
            <person name="Melkozernov A."/>
            <person name="Murata T."/>
            <person name="Nelson D."/>
            <person name="Pils B."/>
            <person name="Prigge M."/>
            <person name="Reiss B."/>
            <person name="Renner T."/>
            <person name="Rombauts S."/>
            <person name="Rushton P."/>
            <person name="Sanderfoot A."/>
            <person name="Schween G."/>
            <person name="Shiu S.-H."/>
            <person name="Stueber K."/>
            <person name="Theodoulou F.L."/>
            <person name="Tu H."/>
            <person name="Van de Peer Y."/>
            <person name="Verrier P.J."/>
            <person name="Waters E."/>
            <person name="Wood A."/>
            <person name="Yang L."/>
            <person name="Cove D."/>
            <person name="Cuming A."/>
            <person name="Hasebe M."/>
            <person name="Lucas S."/>
            <person name="Mishler D.B."/>
            <person name="Reski R."/>
            <person name="Grigoriev I."/>
            <person name="Quatrano R.S."/>
            <person name="Boore J.L."/>
        </authorList>
    </citation>
    <scope>NUCLEOTIDE SEQUENCE [LARGE SCALE GENOMIC DNA]</scope>
    <source>
        <strain evidence="3 4">cv. Gransden 2004</strain>
    </source>
</reference>
<organism evidence="2">
    <name type="scientific">Physcomitrium patens</name>
    <name type="common">Spreading-leaved earth moss</name>
    <name type="synonym">Physcomitrella patens</name>
    <dbReference type="NCBI Taxonomy" id="3218"/>
    <lineage>
        <taxon>Eukaryota</taxon>
        <taxon>Viridiplantae</taxon>
        <taxon>Streptophyta</taxon>
        <taxon>Embryophyta</taxon>
        <taxon>Bryophyta</taxon>
        <taxon>Bryophytina</taxon>
        <taxon>Bryopsida</taxon>
        <taxon>Funariidae</taxon>
        <taxon>Funariales</taxon>
        <taxon>Funariaceae</taxon>
        <taxon>Physcomitrium</taxon>
    </lineage>
</organism>
<sequence length="325" mass="36634">MYNNPGQCQHLAYPAYYVDSPSTVALDINSDNFGYEEDQRTSERLSEPFSASLLSRSTSFLSNCTSERVSIPDVSARRQSWCKSIQESMATNKWETCDEEMSLEAKGERTRLRWLDILKSLISWLCITVLLVGFLMALFTSMYWLICHPQAPSTTFKGVEFQSFNVMQGYDRTGVPTDMVNLDATVKLSVNNPSKYYGAFVSAPAVHLSYLPRSIAHSQVPGFYQGCNSERDIIIKANAEYEPLYGAGPSLQQAMLENRHIPLGLIISLKSHVNVFGNIVLKYFIQTHVCNVMLNPNTGTVTATYCEPPRKQEGYDISRFKRHSP</sequence>
<dbReference type="PANTHER" id="PTHR48436">
    <property type="entry name" value="2, PUTATIVE-RELATED"/>
    <property type="match status" value="1"/>
</dbReference>
<evidence type="ECO:0008006" key="5">
    <source>
        <dbReference type="Google" id="ProtNLM"/>
    </source>
</evidence>
<reference evidence="3" key="3">
    <citation type="submission" date="2020-12" db="UniProtKB">
        <authorList>
            <consortium name="EnsemblPlants"/>
        </authorList>
    </citation>
    <scope>IDENTIFICATION</scope>
</reference>
<dbReference type="EnsemblPlants" id="Pp3c16_7260V3.1">
    <property type="protein sequence ID" value="Pp3c16_7260V3.1"/>
    <property type="gene ID" value="Pp3c16_7260"/>
</dbReference>
<dbReference type="PaxDb" id="3218-PP1S194_26V6.1"/>
<keyword evidence="4" id="KW-1185">Reference proteome</keyword>
<protein>
    <recommendedName>
        <fullName evidence="5">Late embryogenesis abundant protein LEA-2 subgroup domain-containing protein</fullName>
    </recommendedName>
</protein>
<dbReference type="AlphaFoldDB" id="A0A2K1J7I9"/>
<dbReference type="Proteomes" id="UP000006727">
    <property type="component" value="Chromosome 16"/>
</dbReference>
<keyword evidence="1" id="KW-1133">Transmembrane helix</keyword>
<dbReference type="Gramene" id="Pp3c16_7260V3.2">
    <property type="protein sequence ID" value="Pp3c16_7260V3.2"/>
    <property type="gene ID" value="Pp3c16_7260"/>
</dbReference>
<dbReference type="InParanoid" id="A0A2K1J7I9"/>
<accession>A0A2K1J7I9</accession>
<name>A0A2K1J7I9_PHYPA</name>
<dbReference type="InterPro" id="IPR055276">
    <property type="entry name" value="NHL41-like"/>
</dbReference>
<dbReference type="Gramene" id="Pp3c16_7260V3.1">
    <property type="protein sequence ID" value="Pp3c16_7260V3.1"/>
    <property type="gene ID" value="Pp3c16_7260"/>
</dbReference>
<feature type="transmembrane region" description="Helical" evidence="1">
    <location>
        <begin position="121"/>
        <end position="146"/>
    </location>
</feature>
<evidence type="ECO:0000313" key="2">
    <source>
        <dbReference type="EMBL" id="PNR37493.1"/>
    </source>
</evidence>
<reference evidence="2 4" key="2">
    <citation type="journal article" date="2018" name="Plant J.">
        <title>The Physcomitrella patens chromosome-scale assembly reveals moss genome structure and evolution.</title>
        <authorList>
            <person name="Lang D."/>
            <person name="Ullrich K.K."/>
            <person name="Murat F."/>
            <person name="Fuchs J."/>
            <person name="Jenkins J."/>
            <person name="Haas F.B."/>
            <person name="Piednoel M."/>
            <person name="Gundlach H."/>
            <person name="Van Bel M."/>
            <person name="Meyberg R."/>
            <person name="Vives C."/>
            <person name="Morata J."/>
            <person name="Symeonidi A."/>
            <person name="Hiss M."/>
            <person name="Muchero W."/>
            <person name="Kamisugi Y."/>
            <person name="Saleh O."/>
            <person name="Blanc G."/>
            <person name="Decker E.L."/>
            <person name="van Gessel N."/>
            <person name="Grimwood J."/>
            <person name="Hayes R.D."/>
            <person name="Graham S.W."/>
            <person name="Gunter L.E."/>
            <person name="McDaniel S.F."/>
            <person name="Hoernstein S.N.W."/>
            <person name="Larsson A."/>
            <person name="Li F.W."/>
            <person name="Perroud P.F."/>
            <person name="Phillips J."/>
            <person name="Ranjan P."/>
            <person name="Rokshar D.S."/>
            <person name="Rothfels C.J."/>
            <person name="Schneider L."/>
            <person name="Shu S."/>
            <person name="Stevenson D.W."/>
            <person name="Thummler F."/>
            <person name="Tillich M."/>
            <person name="Villarreal Aguilar J.C."/>
            <person name="Widiez T."/>
            <person name="Wong G.K."/>
            <person name="Wymore A."/>
            <person name="Zhang Y."/>
            <person name="Zimmer A.D."/>
            <person name="Quatrano R.S."/>
            <person name="Mayer K.F.X."/>
            <person name="Goodstein D."/>
            <person name="Casacuberta J.M."/>
            <person name="Vandepoele K."/>
            <person name="Reski R."/>
            <person name="Cuming A.C."/>
            <person name="Tuskan G.A."/>
            <person name="Maumus F."/>
            <person name="Salse J."/>
            <person name="Schmutz J."/>
            <person name="Rensing S.A."/>
        </authorList>
    </citation>
    <scope>NUCLEOTIDE SEQUENCE [LARGE SCALE GENOMIC DNA]</scope>
    <source>
        <strain evidence="3 4">cv. Gransden 2004</strain>
    </source>
</reference>
<dbReference type="EnsemblPlants" id="Pp3c16_7260V3.2">
    <property type="protein sequence ID" value="Pp3c16_7260V3.2"/>
    <property type="gene ID" value="Pp3c16_7260"/>
</dbReference>